<reference evidence="1" key="1">
    <citation type="submission" date="2016-10" db="EMBL/GenBank/DDBJ databases">
        <title>Sequence of Gallionella enrichment culture.</title>
        <authorList>
            <person name="Poehlein A."/>
            <person name="Muehling M."/>
            <person name="Daniel R."/>
        </authorList>
    </citation>
    <scope>NUCLEOTIDE SEQUENCE</scope>
</reference>
<dbReference type="EMBL" id="MLJW01000004">
    <property type="protein sequence ID" value="OIR17576.1"/>
    <property type="molecule type" value="Genomic_DNA"/>
</dbReference>
<evidence type="ECO:0008006" key="2">
    <source>
        <dbReference type="Google" id="ProtNLM"/>
    </source>
</evidence>
<comment type="caution">
    <text evidence="1">The sequence shown here is derived from an EMBL/GenBank/DDBJ whole genome shotgun (WGS) entry which is preliminary data.</text>
</comment>
<name>A0A1J5TMZ1_9ZZZZ</name>
<protein>
    <recommendedName>
        <fullName evidence="2">Carboxypeptidase regulatory-like domain-containing protein</fullName>
    </recommendedName>
</protein>
<gene>
    <name evidence="1" type="ORF">GALL_17940</name>
</gene>
<accession>A0A1J5TMZ1</accession>
<sequence length="155" mass="17493">MKRTILIVIVTAIIAILGLMISRNAISSPLMPEPIELPGITYITGGIGEAESSMMKGLAKDYDLEIVLIQKAVMMKKFVGTKEEYLANIHLQIQDNLKNNILDVMTDGPYLLANLPSGKYRLIAEHKGDIKQQWVSVHHRNHQKIVFWWPTTVEN</sequence>
<proteinExistence type="predicted"/>
<evidence type="ECO:0000313" key="1">
    <source>
        <dbReference type="EMBL" id="OIR17576.1"/>
    </source>
</evidence>
<dbReference type="AlphaFoldDB" id="A0A1J5TMZ1"/>
<organism evidence="1">
    <name type="scientific">mine drainage metagenome</name>
    <dbReference type="NCBI Taxonomy" id="410659"/>
    <lineage>
        <taxon>unclassified sequences</taxon>
        <taxon>metagenomes</taxon>
        <taxon>ecological metagenomes</taxon>
    </lineage>
</organism>